<gene>
    <name evidence="1" type="ORF">CR513_11509</name>
</gene>
<protein>
    <submittedName>
        <fullName evidence="1">Uncharacterized protein</fullName>
    </submittedName>
</protein>
<keyword evidence="2" id="KW-1185">Reference proteome</keyword>
<reference evidence="1" key="1">
    <citation type="submission" date="2018-05" db="EMBL/GenBank/DDBJ databases">
        <title>Draft genome of Mucuna pruriens seed.</title>
        <authorList>
            <person name="Nnadi N.E."/>
            <person name="Vos R."/>
            <person name="Hasami M.H."/>
            <person name="Devisetty U.K."/>
            <person name="Aguiy J.C."/>
        </authorList>
    </citation>
    <scope>NUCLEOTIDE SEQUENCE [LARGE SCALE GENOMIC DNA]</scope>
    <source>
        <strain evidence="1">JCA_2017</strain>
    </source>
</reference>
<dbReference type="EMBL" id="QJKJ01002022">
    <property type="protein sequence ID" value="RDY04742.1"/>
    <property type="molecule type" value="Genomic_DNA"/>
</dbReference>
<evidence type="ECO:0000313" key="2">
    <source>
        <dbReference type="Proteomes" id="UP000257109"/>
    </source>
</evidence>
<proteinExistence type="predicted"/>
<feature type="non-terminal residue" evidence="1">
    <location>
        <position position="1"/>
    </location>
</feature>
<name>A0A371HPS8_MUCPR</name>
<evidence type="ECO:0000313" key="1">
    <source>
        <dbReference type="EMBL" id="RDY04742.1"/>
    </source>
</evidence>
<sequence length="98" mass="11221">MDDIFVTNDDWKEKQISSTPMDSNLQLGNANDNAIMDKDMYGHLSLKLPSFLLALSTQYALDILVETSMIDSKPCDTLMTLTSWAIFEDLDRYSYRKT</sequence>
<comment type="caution">
    <text evidence="1">The sequence shown here is derived from an EMBL/GenBank/DDBJ whole genome shotgun (WGS) entry which is preliminary data.</text>
</comment>
<dbReference type="Proteomes" id="UP000257109">
    <property type="component" value="Unassembled WGS sequence"/>
</dbReference>
<dbReference type="AlphaFoldDB" id="A0A371HPS8"/>
<organism evidence="1 2">
    <name type="scientific">Mucuna pruriens</name>
    <name type="common">Velvet bean</name>
    <name type="synonym">Dolichos pruriens</name>
    <dbReference type="NCBI Taxonomy" id="157652"/>
    <lineage>
        <taxon>Eukaryota</taxon>
        <taxon>Viridiplantae</taxon>
        <taxon>Streptophyta</taxon>
        <taxon>Embryophyta</taxon>
        <taxon>Tracheophyta</taxon>
        <taxon>Spermatophyta</taxon>
        <taxon>Magnoliopsida</taxon>
        <taxon>eudicotyledons</taxon>
        <taxon>Gunneridae</taxon>
        <taxon>Pentapetalae</taxon>
        <taxon>rosids</taxon>
        <taxon>fabids</taxon>
        <taxon>Fabales</taxon>
        <taxon>Fabaceae</taxon>
        <taxon>Papilionoideae</taxon>
        <taxon>50 kb inversion clade</taxon>
        <taxon>NPAAA clade</taxon>
        <taxon>indigoferoid/millettioid clade</taxon>
        <taxon>Phaseoleae</taxon>
        <taxon>Mucuna</taxon>
    </lineage>
</organism>
<accession>A0A371HPS8</accession>